<dbReference type="InterPro" id="IPR050212">
    <property type="entry name" value="Ntdp-like"/>
</dbReference>
<dbReference type="Gene3D" id="2.40.50.140">
    <property type="entry name" value="Nucleic acid-binding proteins"/>
    <property type="match status" value="1"/>
</dbReference>
<feature type="domain" description="S1 motif" evidence="7">
    <location>
        <begin position="93"/>
        <end position="157"/>
    </location>
</feature>
<evidence type="ECO:0000259" key="7">
    <source>
        <dbReference type="PROSITE" id="PS50126"/>
    </source>
</evidence>
<evidence type="ECO:0000256" key="5">
    <source>
        <dbReference type="ARBA" id="ARBA00022884"/>
    </source>
</evidence>
<evidence type="ECO:0000256" key="3">
    <source>
        <dbReference type="ARBA" id="ARBA00022759"/>
    </source>
</evidence>
<dbReference type="Gene3D" id="2.40.380.10">
    <property type="entry name" value="FomD-like"/>
    <property type="match status" value="1"/>
</dbReference>
<keyword evidence="5 6" id="KW-0694">RNA-binding</keyword>
<evidence type="ECO:0000256" key="4">
    <source>
        <dbReference type="ARBA" id="ARBA00022801"/>
    </source>
</evidence>
<dbReference type="PANTHER" id="PTHR39159">
    <property type="match status" value="1"/>
</dbReference>
<dbReference type="InterPro" id="IPR007295">
    <property type="entry name" value="DUF402"/>
</dbReference>
<dbReference type="HAMAP" id="MF_01910">
    <property type="entry name" value="RNA_binding_AU_1"/>
    <property type="match status" value="1"/>
</dbReference>
<organism evidence="8 9">
    <name type="scientific">Halapricum desulfuricans</name>
    <dbReference type="NCBI Taxonomy" id="2841257"/>
    <lineage>
        <taxon>Archaea</taxon>
        <taxon>Methanobacteriati</taxon>
        <taxon>Methanobacteriota</taxon>
        <taxon>Stenosarchaea group</taxon>
        <taxon>Halobacteria</taxon>
        <taxon>Halobacteriales</taxon>
        <taxon>Haloarculaceae</taxon>
        <taxon>Halapricum</taxon>
    </lineage>
</organism>
<name>A0A897NQR8_9EURY</name>
<dbReference type="GO" id="GO:0006364">
    <property type="term" value="P:rRNA processing"/>
    <property type="evidence" value="ECO:0007669"/>
    <property type="project" value="UniProtKB-UniRule"/>
</dbReference>
<dbReference type="EMBL" id="CP064791">
    <property type="protein sequence ID" value="QSG15118.1"/>
    <property type="molecule type" value="Genomic_DNA"/>
</dbReference>
<dbReference type="Proteomes" id="UP000663292">
    <property type="component" value="Chromosome"/>
</dbReference>
<keyword evidence="2 6" id="KW-0540">Nuclease</keyword>
<dbReference type="RefSeq" id="WP_229120377.1">
    <property type="nucleotide sequence ID" value="NZ_CP064791.1"/>
</dbReference>
<keyword evidence="1 6" id="KW-0698">rRNA processing</keyword>
<dbReference type="InterPro" id="IPR035930">
    <property type="entry name" value="FomD-like_sf"/>
</dbReference>
<dbReference type="InterPro" id="IPR012340">
    <property type="entry name" value="NA-bd_OB-fold"/>
</dbReference>
<dbReference type="GO" id="GO:0016891">
    <property type="term" value="F:RNA endonuclease activity producing 5'-phosphomonoesters, hydrolytic mechanism"/>
    <property type="evidence" value="ECO:0007669"/>
    <property type="project" value="UniProtKB-UniRule"/>
</dbReference>
<accession>A0A897NQR8</accession>
<dbReference type="Pfam" id="PF04167">
    <property type="entry name" value="DUF402"/>
    <property type="match status" value="1"/>
</dbReference>
<evidence type="ECO:0000313" key="8">
    <source>
        <dbReference type="EMBL" id="QSG15118.1"/>
    </source>
</evidence>
<dbReference type="EC" id="3.1.26.-" evidence="6"/>
<dbReference type="InterPro" id="IPR016730">
    <property type="entry name" value="RNA-bd_FAU-1"/>
</dbReference>
<sequence length="463" mass="50217">MSDAARVKVRGIYTTALTRALATADDFEVVQASPAIDDRFDREFDPEPADATVRTTDDRQGVGIVGPEAPAVRERLAAVGRDTFTWLDDAPRGAVVDATVTETRGSGAILDLGERSGFLPFSNSDEHVSEGDTLRVQVTEARPPWDDGRPVVDTTVRVQRPLVTLVRDGTGRPSGQPELVELLPTEPPEGWRAKWARVADDAGLDALGDALDAAVERAKTIDTAIQETGAVEETPHTVLDGQPTVWAWFGRESRFELDEHRREVTETMAGHHRIKAGDERASAAVDFVEAVCDGDGEFPFEAVSRQFGPTRGGTVAIDHGKPAGHCIRLGRGEVVEYDPEGTIRVEREMSPGGTYDALGVDRQAGDVARTKFTEGKWWYPTVYEGPDGEKRGTYINVCTPVEIFPTSVRYVDLHVDVVKHADGTVERVDDDELDAAVEAGDIPQALAEKARGVASAIENALRS</sequence>
<comment type="similarity">
    <text evidence="6">Belongs to the FAU-1 family.</text>
</comment>
<reference evidence="8 9" key="1">
    <citation type="submission" date="2020-11" db="EMBL/GenBank/DDBJ databases">
        <title>Carbohydrate-dependent, anaerobic sulfur respiration: A novel catabolism in halophilic archaea.</title>
        <authorList>
            <person name="Sorokin D.Y."/>
            <person name="Messina E."/>
            <person name="Smedile F."/>
            <person name="La Cono V."/>
            <person name="Hallsworth J.E."/>
            <person name="Yakimov M.M."/>
        </authorList>
    </citation>
    <scope>NUCLEOTIDE SEQUENCE [LARGE SCALE GENOMIC DNA]</scope>
    <source>
        <strain evidence="8 9">HSR-Est</strain>
    </source>
</reference>
<dbReference type="PIRSF" id="PIRSF018644">
    <property type="entry name" value="RNA-binding_FAU-1"/>
    <property type="match status" value="1"/>
</dbReference>
<evidence type="ECO:0000313" key="9">
    <source>
        <dbReference type="Proteomes" id="UP000663292"/>
    </source>
</evidence>
<gene>
    <name evidence="8" type="primary">cafA</name>
    <name evidence="6" type="synonym">fau-1</name>
    <name evidence="8" type="ORF">HSEST_1589</name>
</gene>
<evidence type="ECO:0000256" key="6">
    <source>
        <dbReference type="HAMAP-Rule" id="MF_01910"/>
    </source>
</evidence>
<protein>
    <recommendedName>
        <fullName evidence="6">Probable ribonuclease FAU-1</fullName>
        <ecNumber evidence="6">3.1.26.-</ecNumber>
    </recommendedName>
    <alternativeName>
        <fullName evidence="6">RNA-binding protein FAU-1</fullName>
    </alternativeName>
</protein>
<dbReference type="SMART" id="SM00316">
    <property type="entry name" value="S1"/>
    <property type="match status" value="1"/>
</dbReference>
<dbReference type="GeneID" id="68858225"/>
<proteinExistence type="inferred from homology"/>
<comment type="function">
    <text evidence="6">Probable RNase involved in rRNA stability through maturation and/or degradation of precursor rRNAs. Binds to RNA in loop regions with AU-rich sequences.</text>
</comment>
<dbReference type="SUPFAM" id="SSF159234">
    <property type="entry name" value="FomD-like"/>
    <property type="match status" value="1"/>
</dbReference>
<keyword evidence="3 6" id="KW-0255">Endonuclease</keyword>
<keyword evidence="4 6" id="KW-0378">Hydrolase</keyword>
<dbReference type="AlphaFoldDB" id="A0A897NQR8"/>
<dbReference type="GO" id="GO:0035925">
    <property type="term" value="F:mRNA 3'-UTR AU-rich region binding"/>
    <property type="evidence" value="ECO:0007669"/>
    <property type="project" value="UniProtKB-UniRule"/>
</dbReference>
<keyword evidence="9" id="KW-1185">Reference proteome</keyword>
<dbReference type="PROSITE" id="PS50126">
    <property type="entry name" value="S1"/>
    <property type="match status" value="1"/>
</dbReference>
<evidence type="ECO:0000256" key="2">
    <source>
        <dbReference type="ARBA" id="ARBA00022722"/>
    </source>
</evidence>
<dbReference type="InterPro" id="IPR003029">
    <property type="entry name" value="S1_domain"/>
</dbReference>
<dbReference type="SUPFAM" id="SSF50249">
    <property type="entry name" value="Nucleic acid-binding proteins"/>
    <property type="match status" value="1"/>
</dbReference>
<evidence type="ECO:0000256" key="1">
    <source>
        <dbReference type="ARBA" id="ARBA00022552"/>
    </source>
</evidence>
<dbReference type="PANTHER" id="PTHR39159:SF1">
    <property type="entry name" value="UPF0374 PROTEIN YGAC"/>
    <property type="match status" value="1"/>
</dbReference>